<protein>
    <submittedName>
        <fullName evidence="1">Uncharacterized protein</fullName>
    </submittedName>
</protein>
<name>A0ABS5FH10_9BRAD</name>
<dbReference type="Proteomes" id="UP001315278">
    <property type="component" value="Unassembled WGS sequence"/>
</dbReference>
<gene>
    <name evidence="1" type="ORF">JQ615_11845</name>
</gene>
<comment type="caution">
    <text evidence="1">The sequence shown here is derived from an EMBL/GenBank/DDBJ whole genome shotgun (WGS) entry which is preliminary data.</text>
</comment>
<accession>A0ABS5FH10</accession>
<dbReference type="EMBL" id="JAFCJH010000010">
    <property type="protein sequence ID" value="MBR0796082.1"/>
    <property type="molecule type" value="Genomic_DNA"/>
</dbReference>
<evidence type="ECO:0000313" key="1">
    <source>
        <dbReference type="EMBL" id="MBR0796082.1"/>
    </source>
</evidence>
<keyword evidence="2" id="KW-1185">Reference proteome</keyword>
<organism evidence="1 2">
    <name type="scientific">Bradyrhizobium jicamae</name>
    <dbReference type="NCBI Taxonomy" id="280332"/>
    <lineage>
        <taxon>Bacteria</taxon>
        <taxon>Pseudomonadati</taxon>
        <taxon>Pseudomonadota</taxon>
        <taxon>Alphaproteobacteria</taxon>
        <taxon>Hyphomicrobiales</taxon>
        <taxon>Nitrobacteraceae</taxon>
        <taxon>Bradyrhizobium</taxon>
    </lineage>
</organism>
<reference evidence="2" key="1">
    <citation type="journal article" date="2021" name="ISME J.">
        <title>Evolutionary origin and ecological implication of a unique nif island in free-living Bradyrhizobium lineages.</title>
        <authorList>
            <person name="Tao J."/>
        </authorList>
    </citation>
    <scope>NUCLEOTIDE SEQUENCE [LARGE SCALE GENOMIC DNA]</scope>
    <source>
        <strain evidence="2">SZCCT0434</strain>
    </source>
</reference>
<dbReference type="RefSeq" id="WP_212492663.1">
    <property type="nucleotide sequence ID" value="NZ_JAFCJH010000010.1"/>
</dbReference>
<sequence length="73" mass="7513">MRGTRTVIVDLIAALGLSGCMGRTTPFAVDPGLAYGLPYAAPVANVEPGDSAYHLDAGDKLGADTAFVGGRWF</sequence>
<proteinExistence type="predicted"/>
<evidence type="ECO:0000313" key="2">
    <source>
        <dbReference type="Proteomes" id="UP001315278"/>
    </source>
</evidence>